<protein>
    <submittedName>
        <fullName evidence="1">Uncharacterized protein</fullName>
    </submittedName>
</protein>
<feature type="non-terminal residue" evidence="1">
    <location>
        <position position="58"/>
    </location>
</feature>
<accession>X0TV78</accession>
<reference evidence="1" key="1">
    <citation type="journal article" date="2014" name="Front. Microbiol.">
        <title>High frequency of phylogenetically diverse reductive dehalogenase-homologous genes in deep subseafloor sedimentary metagenomes.</title>
        <authorList>
            <person name="Kawai M."/>
            <person name="Futagami T."/>
            <person name="Toyoda A."/>
            <person name="Takaki Y."/>
            <person name="Nishi S."/>
            <person name="Hori S."/>
            <person name="Arai W."/>
            <person name="Tsubouchi T."/>
            <person name="Morono Y."/>
            <person name="Uchiyama I."/>
            <person name="Ito T."/>
            <person name="Fujiyama A."/>
            <person name="Inagaki F."/>
            <person name="Takami H."/>
        </authorList>
    </citation>
    <scope>NUCLEOTIDE SEQUENCE</scope>
    <source>
        <strain evidence="1">Expedition CK06-06</strain>
    </source>
</reference>
<sequence length="58" mass="6447">MPKEKKKEPKDPMDAVLSNIEKAMGNKGRKSTFARFGKIEREDIPVISFGIPAIDEAS</sequence>
<evidence type="ECO:0000313" key="1">
    <source>
        <dbReference type="EMBL" id="GAF91106.1"/>
    </source>
</evidence>
<dbReference type="AlphaFoldDB" id="X0TV78"/>
<gene>
    <name evidence="1" type="ORF">S01H1_19003</name>
</gene>
<comment type="caution">
    <text evidence="1">The sequence shown here is derived from an EMBL/GenBank/DDBJ whole genome shotgun (WGS) entry which is preliminary data.</text>
</comment>
<proteinExistence type="predicted"/>
<name>X0TV78_9ZZZZ</name>
<dbReference type="EMBL" id="BARS01010219">
    <property type="protein sequence ID" value="GAF91106.1"/>
    <property type="molecule type" value="Genomic_DNA"/>
</dbReference>
<organism evidence="1">
    <name type="scientific">marine sediment metagenome</name>
    <dbReference type="NCBI Taxonomy" id="412755"/>
    <lineage>
        <taxon>unclassified sequences</taxon>
        <taxon>metagenomes</taxon>
        <taxon>ecological metagenomes</taxon>
    </lineage>
</organism>